<name>A0A7D5FYS3_ECOLX</name>
<organism evidence="1">
    <name type="scientific">Escherichia coli</name>
    <dbReference type="NCBI Taxonomy" id="562"/>
    <lineage>
        <taxon>Bacteria</taxon>
        <taxon>Pseudomonadati</taxon>
        <taxon>Pseudomonadota</taxon>
        <taxon>Gammaproteobacteria</taxon>
        <taxon>Enterobacterales</taxon>
        <taxon>Enterobacteriaceae</taxon>
        <taxon>Escherichia</taxon>
    </lineage>
</organism>
<reference evidence="1" key="1">
    <citation type="journal article" name="Front. Microbiol.">
        <title>A Nosocomial Respiratory Infection Outbreak of Carbapenem-Resistant Escherichia coli ST131 With Multiple Transmissible bla KPC-2 Carrying Plasmids.</title>
        <authorList>
            <person name="Gong L."/>
            <person name="Tang N."/>
            <person name="Chen D."/>
            <person name="Sun K."/>
            <person name="Lan R."/>
            <person name="Zhang W."/>
            <person name="Zhou H."/>
            <person name="Yuan M."/>
            <person name="Chen X."/>
            <person name="Zhao X."/>
            <person name="Che J."/>
            <person name="Bai X."/>
            <person name="Zhang Y."/>
            <person name="Xu H."/>
            <person name="Walsh T.R."/>
            <person name="Lu J."/>
            <person name="Xu J."/>
            <person name="Li J."/>
            <person name="Feng J."/>
        </authorList>
    </citation>
    <scope>NUCLEOTIDE SEQUENCE</scope>
    <source>
        <strain evidence="1">E0272</strain>
    </source>
</reference>
<proteinExistence type="predicted"/>
<accession>A0A7D5FYS3</accession>
<dbReference type="AlphaFoldDB" id="A0A7D5FYS3"/>
<gene>
    <name evidence="1" type="ORF">pE0272_2_00048</name>
</gene>
<sequence length="57" mass="6114">MHLKVDDEVVFLYVVLIFCALAGFRRANASGACRIIQRRSLSGGSCGQAAVMALLQS</sequence>
<keyword evidence="1" id="KW-0614">Plasmid</keyword>
<evidence type="ECO:0000313" key="1">
    <source>
        <dbReference type="EMBL" id="QLG02790.1"/>
    </source>
</evidence>
<dbReference type="EMBL" id="MK370989">
    <property type="protein sequence ID" value="QLG02790.1"/>
    <property type="molecule type" value="Genomic_DNA"/>
</dbReference>
<geneLocation type="plasmid" evidence="1">
    <name>pE0272_2</name>
</geneLocation>
<protein>
    <submittedName>
        <fullName evidence="1">Uncharacterized protein</fullName>
    </submittedName>
</protein>